<evidence type="ECO:0000313" key="2">
    <source>
        <dbReference type="Proteomes" id="UP000255193"/>
    </source>
</evidence>
<accession>A0A378Q5P8</accession>
<reference evidence="1 2" key="1">
    <citation type="submission" date="2018-06" db="EMBL/GenBank/DDBJ databases">
        <authorList>
            <consortium name="Pathogen Informatics"/>
            <person name="Doyle S."/>
        </authorList>
    </citation>
    <scope>NUCLEOTIDE SEQUENCE [LARGE SCALE GENOMIC DNA]</scope>
    <source>
        <strain evidence="1 2">NCTC11091</strain>
    </source>
</reference>
<name>A0A378Q5P8_9GAMM</name>
<evidence type="ECO:0000313" key="1">
    <source>
        <dbReference type="EMBL" id="STY96121.1"/>
    </source>
</evidence>
<sequence length="85" mass="9677">MFVHRYHNLSRMLPSFDTRHAPLRGRFLPDKAILLLDSVPAERVANITTAARHPSMIFPVSCWCAYHIDAQIAPYPTVPIIAKHD</sequence>
<dbReference type="RefSeq" id="WP_143821780.1">
    <property type="nucleotide sequence ID" value="NZ_CP171125.1"/>
</dbReference>
<dbReference type="Proteomes" id="UP000255193">
    <property type="component" value="Unassembled WGS sequence"/>
</dbReference>
<protein>
    <submittedName>
        <fullName evidence="1">Uncharacterized protein</fullName>
    </submittedName>
</protein>
<gene>
    <name evidence="1" type="ORF">NCTC11091_01931</name>
</gene>
<organism evidence="1 2">
    <name type="scientific">Faucicola atlantae</name>
    <dbReference type="NCBI Taxonomy" id="34059"/>
    <lineage>
        <taxon>Bacteria</taxon>
        <taxon>Pseudomonadati</taxon>
        <taxon>Pseudomonadota</taxon>
        <taxon>Gammaproteobacteria</taxon>
        <taxon>Moraxellales</taxon>
        <taxon>Moraxellaceae</taxon>
        <taxon>Faucicola</taxon>
    </lineage>
</organism>
<dbReference type="EMBL" id="UGQA01000001">
    <property type="protein sequence ID" value="STY96121.1"/>
    <property type="molecule type" value="Genomic_DNA"/>
</dbReference>
<proteinExistence type="predicted"/>
<dbReference type="AlphaFoldDB" id="A0A378Q5P8"/>